<keyword evidence="7" id="KW-0695">RNA-directed DNA polymerase</keyword>
<evidence type="ECO:0000256" key="4">
    <source>
        <dbReference type="ARBA" id="ARBA00022722"/>
    </source>
</evidence>
<evidence type="ECO:0000256" key="3">
    <source>
        <dbReference type="ARBA" id="ARBA00022695"/>
    </source>
</evidence>
<dbReference type="InterPro" id="IPR053134">
    <property type="entry name" value="RNA-dir_DNA_polymerase"/>
</dbReference>
<dbReference type="AlphaFoldDB" id="A0A388LX21"/>
<dbReference type="Proteomes" id="UP000265515">
    <property type="component" value="Unassembled WGS sequence"/>
</dbReference>
<feature type="domain" description="Reverse transcriptase" evidence="8">
    <location>
        <begin position="17"/>
        <end position="199"/>
    </location>
</feature>
<dbReference type="FunFam" id="3.10.10.10:FF:000007">
    <property type="entry name" value="Retrovirus-related Pol polyprotein from transposon 17.6-like Protein"/>
    <property type="match status" value="1"/>
</dbReference>
<evidence type="ECO:0000256" key="5">
    <source>
        <dbReference type="ARBA" id="ARBA00022759"/>
    </source>
</evidence>
<dbReference type="CDD" id="cd00603">
    <property type="entry name" value="IPT_PCSR"/>
    <property type="match status" value="2"/>
</dbReference>
<dbReference type="GO" id="GO:0003964">
    <property type="term" value="F:RNA-directed DNA polymerase activity"/>
    <property type="evidence" value="ECO:0007669"/>
    <property type="project" value="UniProtKB-KW"/>
</dbReference>
<dbReference type="InterPro" id="IPR013783">
    <property type="entry name" value="Ig-like_fold"/>
</dbReference>
<dbReference type="GO" id="GO:0004519">
    <property type="term" value="F:endonuclease activity"/>
    <property type="evidence" value="ECO:0007669"/>
    <property type="project" value="UniProtKB-KW"/>
</dbReference>
<dbReference type="PANTHER" id="PTHR24559">
    <property type="entry name" value="TRANSPOSON TY3-I GAG-POL POLYPROTEIN"/>
    <property type="match status" value="1"/>
</dbReference>
<dbReference type="EMBL" id="BFEA01000580">
    <property type="protein sequence ID" value="GBG86811.1"/>
    <property type="molecule type" value="Genomic_DNA"/>
</dbReference>
<evidence type="ECO:0000256" key="6">
    <source>
        <dbReference type="ARBA" id="ARBA00022801"/>
    </source>
</evidence>
<dbReference type="SUPFAM" id="SSF56672">
    <property type="entry name" value="DNA/RNA polymerases"/>
    <property type="match status" value="1"/>
</dbReference>
<dbReference type="CDD" id="cd00102">
    <property type="entry name" value="IPT"/>
    <property type="match status" value="1"/>
</dbReference>
<dbReference type="PANTHER" id="PTHR24559:SF444">
    <property type="entry name" value="REVERSE TRANSCRIPTASE DOMAIN-CONTAINING PROTEIN"/>
    <property type="match status" value="1"/>
</dbReference>
<evidence type="ECO:0000259" key="8">
    <source>
        <dbReference type="PROSITE" id="PS50878"/>
    </source>
</evidence>
<evidence type="ECO:0000256" key="7">
    <source>
        <dbReference type="ARBA" id="ARBA00022918"/>
    </source>
</evidence>
<accession>A0A388LX21</accession>
<keyword evidence="4" id="KW-0540">Nuclease</keyword>
<protein>
    <recommendedName>
        <fullName evidence="8">Reverse transcriptase domain-containing protein</fullName>
    </recommendedName>
</protein>
<keyword evidence="3" id="KW-0548">Nucleotidyltransferase</keyword>
<organism evidence="9 10">
    <name type="scientific">Chara braunii</name>
    <name type="common">Braun's stonewort</name>
    <dbReference type="NCBI Taxonomy" id="69332"/>
    <lineage>
        <taxon>Eukaryota</taxon>
        <taxon>Viridiplantae</taxon>
        <taxon>Streptophyta</taxon>
        <taxon>Charophyceae</taxon>
        <taxon>Charales</taxon>
        <taxon>Characeae</taxon>
        <taxon>Chara</taxon>
    </lineage>
</organism>
<dbReference type="Gene3D" id="3.30.70.270">
    <property type="match status" value="1"/>
</dbReference>
<keyword evidence="1" id="KW-0645">Protease</keyword>
<dbReference type="GO" id="GO:0008233">
    <property type="term" value="F:peptidase activity"/>
    <property type="evidence" value="ECO:0007669"/>
    <property type="project" value="UniProtKB-KW"/>
</dbReference>
<name>A0A388LX21_CHABU</name>
<keyword evidence="2" id="KW-0808">Transferase</keyword>
<proteinExistence type="predicted"/>
<dbReference type="CDD" id="cd01647">
    <property type="entry name" value="RT_LTR"/>
    <property type="match status" value="1"/>
</dbReference>
<dbReference type="Gene3D" id="3.10.10.10">
    <property type="entry name" value="HIV Type 1 Reverse Transcriptase, subunit A, domain 1"/>
    <property type="match status" value="1"/>
</dbReference>
<dbReference type="Pfam" id="PF00078">
    <property type="entry name" value="RVT_1"/>
    <property type="match status" value="1"/>
</dbReference>
<dbReference type="SUPFAM" id="SSF56988">
    <property type="entry name" value="Anthrax protective antigen"/>
    <property type="match status" value="1"/>
</dbReference>
<dbReference type="Gramene" id="GBG86811">
    <property type="protein sequence ID" value="GBG86811"/>
    <property type="gene ID" value="CBR_g42094"/>
</dbReference>
<reference evidence="9 10" key="1">
    <citation type="journal article" date="2018" name="Cell">
        <title>The Chara Genome: Secondary Complexity and Implications for Plant Terrestrialization.</title>
        <authorList>
            <person name="Nishiyama T."/>
            <person name="Sakayama H."/>
            <person name="Vries J.D."/>
            <person name="Buschmann H."/>
            <person name="Saint-Marcoux D."/>
            <person name="Ullrich K.K."/>
            <person name="Haas F.B."/>
            <person name="Vanderstraeten L."/>
            <person name="Becker D."/>
            <person name="Lang D."/>
            <person name="Vosolsobe S."/>
            <person name="Rombauts S."/>
            <person name="Wilhelmsson P.K.I."/>
            <person name="Janitza P."/>
            <person name="Kern R."/>
            <person name="Heyl A."/>
            <person name="Rumpler F."/>
            <person name="Villalobos L.I.A.C."/>
            <person name="Clay J.M."/>
            <person name="Skokan R."/>
            <person name="Toyoda A."/>
            <person name="Suzuki Y."/>
            <person name="Kagoshima H."/>
            <person name="Schijlen E."/>
            <person name="Tajeshwar N."/>
            <person name="Catarino B."/>
            <person name="Hetherington A.J."/>
            <person name="Saltykova A."/>
            <person name="Bonnot C."/>
            <person name="Breuninger H."/>
            <person name="Symeonidi A."/>
            <person name="Radhakrishnan G.V."/>
            <person name="Van Nieuwerburgh F."/>
            <person name="Deforce D."/>
            <person name="Chang C."/>
            <person name="Karol K.G."/>
            <person name="Hedrich R."/>
            <person name="Ulvskov P."/>
            <person name="Glockner G."/>
            <person name="Delwiche C.F."/>
            <person name="Petrasek J."/>
            <person name="Van de Peer Y."/>
            <person name="Friml J."/>
            <person name="Beilby M."/>
            <person name="Dolan L."/>
            <person name="Kohara Y."/>
            <person name="Sugano S."/>
            <person name="Fujiyama A."/>
            <person name="Delaux P.-M."/>
            <person name="Quint M."/>
            <person name="TheiBen G."/>
            <person name="Hagemann M."/>
            <person name="Harholt J."/>
            <person name="Dunand C."/>
            <person name="Zachgo S."/>
            <person name="Langdale J."/>
            <person name="Maumus F."/>
            <person name="Straeten D.V.D."/>
            <person name="Gould S.B."/>
            <person name="Rensing S.A."/>
        </authorList>
    </citation>
    <scope>NUCLEOTIDE SEQUENCE [LARGE SCALE GENOMIC DNA]</scope>
    <source>
        <strain evidence="9 10">S276</strain>
    </source>
</reference>
<evidence type="ECO:0000256" key="2">
    <source>
        <dbReference type="ARBA" id="ARBA00022679"/>
    </source>
</evidence>
<dbReference type="InterPro" id="IPR043128">
    <property type="entry name" value="Rev_trsase/Diguanyl_cyclase"/>
</dbReference>
<dbReference type="InterPro" id="IPR014756">
    <property type="entry name" value="Ig_E-set"/>
</dbReference>
<dbReference type="PROSITE" id="PS50878">
    <property type="entry name" value="RT_POL"/>
    <property type="match status" value="1"/>
</dbReference>
<dbReference type="Gene3D" id="2.60.40.10">
    <property type="entry name" value="Immunoglobulins"/>
    <property type="match status" value="3"/>
</dbReference>
<dbReference type="Pfam" id="PF01833">
    <property type="entry name" value="TIG"/>
    <property type="match status" value="4"/>
</dbReference>
<sequence>MSPKELDELRRQLDELIEKGWIKPSSSPYGAPVLFVPKKEGELHLCIDYRGLNAIAVKNVEPLPQIDDLLDRVQGCKYFSKIDLKSGYHQIEVQLEDQHKTTFMTRYGHYEFVVMPFGLTNAPATFQRCMNDLFRDWLDRFVVVYLDDILIFSKSLEEHHNHLRQFFLGSSDGSKLYLNNKLLIDNDREHPFHVLNASIQLPGNTWARIQVDYFVASGIKALSLSWIKPGFRDIEVIPAYLLTRTPINVDYPVTATINRVSSTDHCPSCTFKYSPDATPEVYSIRTPENLVKGGQIMTIEGRNFRENTDPSLVNIIIGQEPNITFCNVTFLSDSRMFCILPYMQMGEYPVTVLFTDRGLAKVSGPPLSLFYGFSVSFMFPTRGSIAGGANITIRGSGFSPLTFNNIVRFGPSRVGIVECDPSTIIVTVGPSPLLTEINGAVTSIIIPVIVSVMNGTTLLAEGTCSSCSYEYQPLITPRLNSAFPRDLYPWQPTFIRLSGVNFLAAGNVVPDDIIVTIDDKLCTDVRQLTSMSVECQAPGLKAGQHRITMAIKRVGYAFPSAANVSVPLYLRDPRGDPVQPRIGSIGGGTLVTFSGIGFSERVQDHLVLIGGVPCPTVFSSMNEMTCETGELREGTFPIVV</sequence>
<dbReference type="OrthoDB" id="120976at2759"/>
<gene>
    <name evidence="9" type="ORF">CBR_g42094</name>
</gene>
<dbReference type="InterPro" id="IPR000477">
    <property type="entry name" value="RT_dom"/>
</dbReference>
<evidence type="ECO:0000313" key="10">
    <source>
        <dbReference type="Proteomes" id="UP000265515"/>
    </source>
</evidence>
<evidence type="ECO:0000256" key="1">
    <source>
        <dbReference type="ARBA" id="ARBA00022670"/>
    </source>
</evidence>
<dbReference type="InterPro" id="IPR043502">
    <property type="entry name" value="DNA/RNA_pol_sf"/>
</dbReference>
<keyword evidence="6" id="KW-0378">Hydrolase</keyword>
<keyword evidence="5" id="KW-0255">Endonuclease</keyword>
<keyword evidence="10" id="KW-1185">Reference proteome</keyword>
<dbReference type="SUPFAM" id="SSF81296">
    <property type="entry name" value="E set domains"/>
    <property type="match status" value="4"/>
</dbReference>
<evidence type="ECO:0000313" key="9">
    <source>
        <dbReference type="EMBL" id="GBG86811.1"/>
    </source>
</evidence>
<comment type="caution">
    <text evidence="9">The sequence shown here is derived from an EMBL/GenBank/DDBJ whole genome shotgun (WGS) entry which is preliminary data.</text>
</comment>
<dbReference type="InterPro" id="IPR002909">
    <property type="entry name" value="IPT_dom"/>
</dbReference>
<dbReference type="GO" id="GO:0006508">
    <property type="term" value="P:proteolysis"/>
    <property type="evidence" value="ECO:0007669"/>
    <property type="project" value="UniProtKB-KW"/>
</dbReference>